<keyword evidence="3" id="KW-1185">Reference proteome</keyword>
<dbReference type="InterPro" id="IPR011990">
    <property type="entry name" value="TPR-like_helical_dom_sf"/>
</dbReference>
<proteinExistence type="predicted"/>
<evidence type="ECO:0000313" key="3">
    <source>
        <dbReference type="Proteomes" id="UP001168552"/>
    </source>
</evidence>
<accession>A0ABT8F4K4</accession>
<dbReference type="EMBL" id="JAUHJS010000003">
    <property type="protein sequence ID" value="MDN4165377.1"/>
    <property type="molecule type" value="Genomic_DNA"/>
</dbReference>
<feature type="chain" id="PRO_5046470032" evidence="1">
    <location>
        <begin position="22"/>
        <end position="284"/>
    </location>
</feature>
<keyword evidence="1" id="KW-0732">Signal</keyword>
<reference evidence="2" key="1">
    <citation type="submission" date="2023-06" db="EMBL/GenBank/DDBJ databases">
        <title>Cytophagales bacterium Strain LB-30, isolated from soil.</title>
        <authorList>
            <person name="Liu B."/>
        </authorList>
    </citation>
    <scope>NUCLEOTIDE SEQUENCE</scope>
    <source>
        <strain evidence="2">LB-30</strain>
    </source>
</reference>
<dbReference type="RefSeq" id="WP_320003902.1">
    <property type="nucleotide sequence ID" value="NZ_JAUHJS010000003.1"/>
</dbReference>
<protein>
    <submittedName>
        <fullName evidence="2">DUF2911 domain-containing protein</fullName>
    </submittedName>
</protein>
<name>A0ABT8F4K4_9BACT</name>
<evidence type="ECO:0000313" key="2">
    <source>
        <dbReference type="EMBL" id="MDN4165377.1"/>
    </source>
</evidence>
<sequence length="284" mass="31170">MKKNLTLLASAFLLMMSPVMAQINMPQPSPLSTVEQKVGLTDVSVTYSRPSMKGRAIFGDIVPFDKIWRTGANASTKITFSDEVSLEGNKVPAGTYALYTIPGKESWTIILNKNTNLWGEDGYSEAEDQVRVTVKPVALAEAVETFAIQFVNLTKDGASLELAWEKTAVRVAITTEVDAKVMADIKSKLAENPSVYFQAATYYYENDKDLAQALAWCTKACDLRKDAFWMSHVKAKIQLKMKDYKGALATAEASLATAKAAPNDFGYVNNNEKLIAEIKAASKK</sequence>
<feature type="signal peptide" evidence="1">
    <location>
        <begin position="1"/>
        <end position="21"/>
    </location>
</feature>
<dbReference type="Proteomes" id="UP001168552">
    <property type="component" value="Unassembled WGS sequence"/>
</dbReference>
<comment type="caution">
    <text evidence="2">The sequence shown here is derived from an EMBL/GenBank/DDBJ whole genome shotgun (WGS) entry which is preliminary data.</text>
</comment>
<evidence type="ECO:0000256" key="1">
    <source>
        <dbReference type="SAM" id="SignalP"/>
    </source>
</evidence>
<organism evidence="2 3">
    <name type="scientific">Shiella aurantiaca</name>
    <dbReference type="NCBI Taxonomy" id="3058365"/>
    <lineage>
        <taxon>Bacteria</taxon>
        <taxon>Pseudomonadati</taxon>
        <taxon>Bacteroidota</taxon>
        <taxon>Cytophagia</taxon>
        <taxon>Cytophagales</taxon>
        <taxon>Shiellaceae</taxon>
        <taxon>Shiella</taxon>
    </lineage>
</organism>
<gene>
    <name evidence="2" type="ORF">QWY31_07680</name>
</gene>
<dbReference type="InterPro" id="IPR021314">
    <property type="entry name" value="DUF2911"/>
</dbReference>
<dbReference type="Pfam" id="PF11138">
    <property type="entry name" value="DUF2911"/>
    <property type="match status" value="1"/>
</dbReference>
<dbReference type="Gene3D" id="1.25.40.10">
    <property type="entry name" value="Tetratricopeptide repeat domain"/>
    <property type="match status" value="1"/>
</dbReference>
<dbReference type="SUPFAM" id="SSF48452">
    <property type="entry name" value="TPR-like"/>
    <property type="match status" value="1"/>
</dbReference>